<sequence>MACSTTTDHPVLGTGVNDDNMAFTCQTTTTPSWPTLTEQIYTTTNTTTMDPASFLDHSHHHHHHHQQQQQQHSFPQMVAPLTPDMNLMAMTPSSPSKSCSQVMDTTNCCAFGTCYETSTFSMHPQAPPGYKSDMMLPPTPEVSTVSMSPPDGVTMLSEHHHPTAYIFGSNNRTDHMMQHHEPAPVNMMHHPYVDNNNELFSSSWSSPTTSSEEENGIATATVDCLQHPTTMTRDQLIGRVLELEHERRQYFTPLLLDMPESSSPPTTKPSIISRDTERYFCHWGECNVQTGQLAELIQHIRHVHVGSGKQAYYCKWAGCSRQDKPFVKRHKMHNHIRTHTGEKPFACKIQDCDKRFSRLDSLKTHMKTHLPVRPHLCTEHGCNKAYFHARSLRKHLKSHASRRQQKQSQK</sequence>
<evidence type="ECO:0000256" key="7">
    <source>
        <dbReference type="ARBA" id="ARBA00023125"/>
    </source>
</evidence>
<dbReference type="InterPro" id="IPR013087">
    <property type="entry name" value="Znf_C2H2_type"/>
</dbReference>
<dbReference type="PROSITE" id="PS00028">
    <property type="entry name" value="ZINC_FINGER_C2H2_1"/>
    <property type="match status" value="2"/>
</dbReference>
<dbReference type="SUPFAM" id="SSF57667">
    <property type="entry name" value="beta-beta-alpha zinc fingers"/>
    <property type="match status" value="3"/>
</dbReference>
<comment type="similarity">
    <text evidence="2">Belongs to the GLI C2H2-type zinc-finger protein family.</text>
</comment>
<gene>
    <name evidence="12" type="ORF">LRAMOSA07465</name>
</gene>
<reference evidence="12" key="1">
    <citation type="journal article" date="2014" name="Genome Announc.">
        <title>De novo whole-genome sequence and genome annotation of Lichtheimia ramosa.</title>
        <authorList>
            <person name="Linde J."/>
            <person name="Schwartze V."/>
            <person name="Binder U."/>
            <person name="Lass-Florl C."/>
            <person name="Voigt K."/>
            <person name="Horn F."/>
        </authorList>
    </citation>
    <scope>NUCLEOTIDE SEQUENCE</scope>
    <source>
        <strain evidence="12">JMRC FSU:6197</strain>
    </source>
</reference>
<evidence type="ECO:0000256" key="1">
    <source>
        <dbReference type="ARBA" id="ARBA00004123"/>
    </source>
</evidence>
<name>A0A077WBV4_9FUNG</name>
<dbReference type="InterPro" id="IPR043359">
    <property type="entry name" value="GLI-like"/>
</dbReference>
<dbReference type="FunFam" id="3.30.160.60:FF:000264">
    <property type="entry name" value="Zinc finger protein 236"/>
    <property type="match status" value="1"/>
</dbReference>
<keyword evidence="4" id="KW-0677">Repeat</keyword>
<dbReference type="PANTHER" id="PTHR45718:SF8">
    <property type="entry name" value="GLIS FAMILY ZINC FINGER 2"/>
    <property type="match status" value="1"/>
</dbReference>
<protein>
    <recommendedName>
        <fullName evidence="11">C2H2-type domain-containing protein</fullName>
    </recommendedName>
</protein>
<evidence type="ECO:0000256" key="2">
    <source>
        <dbReference type="ARBA" id="ARBA00010831"/>
    </source>
</evidence>
<dbReference type="InterPro" id="IPR036236">
    <property type="entry name" value="Znf_C2H2_sf"/>
</dbReference>
<evidence type="ECO:0000256" key="5">
    <source>
        <dbReference type="ARBA" id="ARBA00022771"/>
    </source>
</evidence>
<dbReference type="InterPro" id="IPR056436">
    <property type="entry name" value="Znf-C2H2_ZIC1-5/GLI1-3-like"/>
</dbReference>
<evidence type="ECO:0000256" key="10">
    <source>
        <dbReference type="SAM" id="MobiDB-lite"/>
    </source>
</evidence>
<feature type="domain" description="C2H2-type" evidence="11">
    <location>
        <begin position="345"/>
        <end position="374"/>
    </location>
</feature>
<keyword evidence="5 9" id="KW-0863">Zinc-finger</keyword>
<comment type="subcellular location">
    <subcellularLocation>
        <location evidence="1">Nucleus</location>
    </subcellularLocation>
</comment>
<dbReference type="OrthoDB" id="654211at2759"/>
<feature type="domain" description="C2H2-type" evidence="11">
    <location>
        <begin position="279"/>
        <end position="309"/>
    </location>
</feature>
<dbReference type="GO" id="GO:0008270">
    <property type="term" value="F:zinc ion binding"/>
    <property type="evidence" value="ECO:0007669"/>
    <property type="project" value="UniProtKB-KW"/>
</dbReference>
<feature type="region of interest" description="Disordered" evidence="10">
    <location>
        <begin position="48"/>
        <end position="73"/>
    </location>
</feature>
<evidence type="ECO:0000259" key="11">
    <source>
        <dbReference type="PROSITE" id="PS50157"/>
    </source>
</evidence>
<keyword evidence="3" id="KW-0479">Metal-binding</keyword>
<evidence type="ECO:0000256" key="4">
    <source>
        <dbReference type="ARBA" id="ARBA00022737"/>
    </source>
</evidence>
<evidence type="ECO:0000313" key="12">
    <source>
        <dbReference type="EMBL" id="CDS04935.1"/>
    </source>
</evidence>
<dbReference type="Pfam" id="PF00096">
    <property type="entry name" value="zf-C2H2"/>
    <property type="match status" value="1"/>
</dbReference>
<accession>A0A077WBV4</accession>
<evidence type="ECO:0000256" key="6">
    <source>
        <dbReference type="ARBA" id="ARBA00022833"/>
    </source>
</evidence>
<evidence type="ECO:0000256" key="8">
    <source>
        <dbReference type="ARBA" id="ARBA00023242"/>
    </source>
</evidence>
<evidence type="ECO:0000256" key="9">
    <source>
        <dbReference type="PROSITE-ProRule" id="PRU00042"/>
    </source>
</evidence>
<dbReference type="GO" id="GO:0000978">
    <property type="term" value="F:RNA polymerase II cis-regulatory region sequence-specific DNA binding"/>
    <property type="evidence" value="ECO:0007669"/>
    <property type="project" value="TreeGrafter"/>
</dbReference>
<dbReference type="Pfam" id="PF23561">
    <property type="entry name" value="zf-C2H2_15"/>
    <property type="match status" value="1"/>
</dbReference>
<dbReference type="AlphaFoldDB" id="A0A077WBV4"/>
<evidence type="ECO:0000256" key="3">
    <source>
        <dbReference type="ARBA" id="ARBA00022723"/>
    </source>
</evidence>
<keyword evidence="7" id="KW-0238">DNA-binding</keyword>
<dbReference type="SMART" id="SM00355">
    <property type="entry name" value="ZnF_C2H2"/>
    <property type="match status" value="4"/>
</dbReference>
<dbReference type="EMBL" id="LK023315">
    <property type="protein sequence ID" value="CDS04935.1"/>
    <property type="molecule type" value="Genomic_DNA"/>
</dbReference>
<keyword evidence="6" id="KW-0862">Zinc</keyword>
<dbReference type="GO" id="GO:0000981">
    <property type="term" value="F:DNA-binding transcription factor activity, RNA polymerase II-specific"/>
    <property type="evidence" value="ECO:0007669"/>
    <property type="project" value="TreeGrafter"/>
</dbReference>
<dbReference type="PANTHER" id="PTHR45718">
    <property type="entry name" value="TRANSCRIPTIONAL ACTIVATOR CUBITUS INTERRUPTUS"/>
    <property type="match status" value="1"/>
</dbReference>
<dbReference type="Gene3D" id="3.30.160.60">
    <property type="entry name" value="Classic Zinc Finger"/>
    <property type="match status" value="4"/>
</dbReference>
<proteinExistence type="inferred from homology"/>
<feature type="domain" description="C2H2-type" evidence="11">
    <location>
        <begin position="375"/>
        <end position="404"/>
    </location>
</feature>
<dbReference type="GO" id="GO:0005634">
    <property type="term" value="C:nucleus"/>
    <property type="evidence" value="ECO:0007669"/>
    <property type="project" value="UniProtKB-SubCell"/>
</dbReference>
<dbReference type="PROSITE" id="PS50157">
    <property type="entry name" value="ZINC_FINGER_C2H2_2"/>
    <property type="match status" value="4"/>
</dbReference>
<organism evidence="12">
    <name type="scientific">Lichtheimia ramosa</name>
    <dbReference type="NCBI Taxonomy" id="688394"/>
    <lineage>
        <taxon>Eukaryota</taxon>
        <taxon>Fungi</taxon>
        <taxon>Fungi incertae sedis</taxon>
        <taxon>Mucoromycota</taxon>
        <taxon>Mucoromycotina</taxon>
        <taxon>Mucoromycetes</taxon>
        <taxon>Mucorales</taxon>
        <taxon>Lichtheimiaceae</taxon>
        <taxon>Lichtheimia</taxon>
    </lineage>
</organism>
<feature type="domain" description="C2H2-type" evidence="11">
    <location>
        <begin position="312"/>
        <end position="344"/>
    </location>
</feature>
<keyword evidence="8" id="KW-0539">Nucleus</keyword>